<proteinExistence type="inferred from homology"/>
<keyword evidence="6" id="KW-0809">Transit peptide</keyword>
<keyword evidence="13" id="KW-1185">Reference proteome</keyword>
<evidence type="ECO:0000256" key="8">
    <source>
        <dbReference type="ARBA" id="ARBA00023128"/>
    </source>
</evidence>
<organism evidence="12">
    <name type="scientific">Eremomyces bilateralis CBS 781.70</name>
    <dbReference type="NCBI Taxonomy" id="1392243"/>
    <lineage>
        <taxon>Eukaryota</taxon>
        <taxon>Fungi</taxon>
        <taxon>Dikarya</taxon>
        <taxon>Ascomycota</taxon>
        <taxon>Pezizomycotina</taxon>
        <taxon>Dothideomycetes</taxon>
        <taxon>Dothideomycetes incertae sedis</taxon>
        <taxon>Eremomycetales</taxon>
        <taxon>Eremomycetaceae</taxon>
        <taxon>Eremomyces</taxon>
    </lineage>
</organism>
<reference evidence="12 14" key="1">
    <citation type="submission" date="2020-01" db="EMBL/GenBank/DDBJ databases">
        <authorList>
            <consortium name="DOE Joint Genome Institute"/>
            <person name="Haridas S."/>
            <person name="Albert R."/>
            <person name="Binder M."/>
            <person name="Bloem J."/>
            <person name="Labutti K."/>
            <person name="Salamov A."/>
            <person name="Andreopoulos B."/>
            <person name="Baker S.E."/>
            <person name="Barry K."/>
            <person name="Bills G."/>
            <person name="Bluhm B.H."/>
            <person name="Cannon C."/>
            <person name="Castanera R."/>
            <person name="Culley D.E."/>
            <person name="Daum C."/>
            <person name="Ezra D."/>
            <person name="Gonzalez J.B."/>
            <person name="Henrissat B."/>
            <person name="Kuo A."/>
            <person name="Liang C."/>
            <person name="Lipzen A."/>
            <person name="Lutzoni F."/>
            <person name="Magnuson J."/>
            <person name="Mondo S."/>
            <person name="Nolan M."/>
            <person name="Ohm R."/>
            <person name="Pangilinan J."/>
            <person name="Park H.-J."/>
            <person name="Ramirez L."/>
            <person name="Alfaro M."/>
            <person name="Sun H."/>
            <person name="Tritt A."/>
            <person name="Yoshinaga Y."/>
            <person name="Zwiers L.-H."/>
            <person name="Turgeon B.G."/>
            <person name="Goodwin S.B."/>
            <person name="Spatafora J.W."/>
            <person name="Crous P.W."/>
            <person name="Grigoriev I.V."/>
        </authorList>
    </citation>
    <scope>NUCLEOTIDE SEQUENCE</scope>
    <source>
        <strain evidence="12 14">CBS 781.70</strain>
    </source>
</reference>
<keyword evidence="5 11" id="KW-0999">Mitochondrion inner membrane</keyword>
<feature type="transmembrane region" description="Helical" evidence="11">
    <location>
        <begin position="83"/>
        <end position="103"/>
    </location>
</feature>
<keyword evidence="11" id="KW-0813">Transport</keyword>
<reference evidence="14" key="3">
    <citation type="submission" date="2025-04" db="UniProtKB">
        <authorList>
            <consortium name="RefSeq"/>
        </authorList>
    </citation>
    <scope>IDENTIFICATION</scope>
    <source>
        <strain evidence="14">CBS 781.70</strain>
    </source>
</reference>
<evidence type="ECO:0000256" key="10">
    <source>
        <dbReference type="ARBA" id="ARBA00060204"/>
    </source>
</evidence>
<protein>
    <recommendedName>
        <fullName evidence="3 11">Mitochondrial import inner membrane translocase subunit Tim21</fullName>
    </recommendedName>
</protein>
<comment type="subunit">
    <text evidence="11">Component of the TIM23 complex.</text>
</comment>
<dbReference type="FunFam" id="3.10.450.320:FF:000002">
    <property type="entry name" value="Mitochondrial import inner membrane translocase subunit tim21"/>
    <property type="match status" value="1"/>
</dbReference>
<keyword evidence="9 11" id="KW-0472">Membrane</keyword>
<dbReference type="InterPro" id="IPR038552">
    <property type="entry name" value="Tim21_IMS_sf"/>
</dbReference>
<evidence type="ECO:0000256" key="7">
    <source>
        <dbReference type="ARBA" id="ARBA00022989"/>
    </source>
</evidence>
<evidence type="ECO:0000313" key="13">
    <source>
        <dbReference type="Proteomes" id="UP000504638"/>
    </source>
</evidence>
<keyword evidence="8 11" id="KW-0496">Mitochondrion</keyword>
<comment type="subcellular location">
    <subcellularLocation>
        <location evidence="1 11">Mitochondrion inner membrane</location>
        <topology evidence="1 11">Single-pass membrane protein</topology>
    </subcellularLocation>
</comment>
<reference evidence="14" key="2">
    <citation type="submission" date="2020-04" db="EMBL/GenBank/DDBJ databases">
        <authorList>
            <consortium name="NCBI Genome Project"/>
        </authorList>
    </citation>
    <scope>NUCLEOTIDE SEQUENCE</scope>
    <source>
        <strain evidence="14">CBS 781.70</strain>
    </source>
</reference>
<dbReference type="PANTHER" id="PTHR13032:SF6">
    <property type="entry name" value="MITOCHONDRIAL IMPORT INNER MEMBRANE TRANSLOCASE SUBUNIT TIM21"/>
    <property type="match status" value="1"/>
</dbReference>
<name>A0A6G1G1W1_9PEZI</name>
<dbReference type="Pfam" id="PF08294">
    <property type="entry name" value="TIM21"/>
    <property type="match status" value="1"/>
</dbReference>
<keyword evidence="11" id="KW-0811">Translocation</keyword>
<keyword evidence="4 11" id="KW-0812">Transmembrane</keyword>
<comment type="similarity">
    <text evidence="2 11">Belongs to the TIM21 family.</text>
</comment>
<evidence type="ECO:0000256" key="6">
    <source>
        <dbReference type="ARBA" id="ARBA00022946"/>
    </source>
</evidence>
<evidence type="ECO:0000313" key="12">
    <source>
        <dbReference type="EMBL" id="KAF1811972.1"/>
    </source>
</evidence>
<evidence type="ECO:0000256" key="1">
    <source>
        <dbReference type="ARBA" id="ARBA00004434"/>
    </source>
</evidence>
<comment type="function">
    <text evidence="10">Essential component of the TIM23 complex, a complex that mediates the translocation of transit peptide-containing proteins across the mitochondrial inner membrane. Required to keep the TOM and the TIM23 complexes in close contact. At some point, it is released from the TOM23 complex to allow protein translocation into the mitochondrial matrix.</text>
</comment>
<evidence type="ECO:0000256" key="5">
    <source>
        <dbReference type="ARBA" id="ARBA00022792"/>
    </source>
</evidence>
<evidence type="ECO:0000256" key="9">
    <source>
        <dbReference type="ARBA" id="ARBA00023136"/>
    </source>
</evidence>
<dbReference type="Proteomes" id="UP000504638">
    <property type="component" value="Unplaced"/>
</dbReference>
<accession>A0A6G1G1W1</accession>
<keyword evidence="11" id="KW-0653">Protein transport</keyword>
<sequence length="236" mass="27035">MRILHLMSTRSICAARRAPLSFLTHHPPRALARPYATQSNLGSKPEPPRSQRKAITVISDDGRVQWNDLSMGEKAARTTQQSFNFLVIVVGVVLTGGVSYFLYKEVFATDSKTRVFDRAVERIKDDPNCVRILGDPKKIYAHGEASWNKWTRNRSIASRIEKDRVGMEHLYMHFHVDGPVNRGICRVHMTRRPGGDFEYYQLYLDVQGHQRIFLENEAGKKDEKSGSSTVFGVKWW</sequence>
<dbReference type="GO" id="GO:0005744">
    <property type="term" value="C:TIM23 mitochondrial import inner membrane translocase complex"/>
    <property type="evidence" value="ECO:0007669"/>
    <property type="project" value="UniProtKB-UniRule"/>
</dbReference>
<evidence type="ECO:0000256" key="11">
    <source>
        <dbReference type="RuleBase" id="RU367142"/>
    </source>
</evidence>
<evidence type="ECO:0000256" key="4">
    <source>
        <dbReference type="ARBA" id="ARBA00022692"/>
    </source>
</evidence>
<evidence type="ECO:0000256" key="2">
    <source>
        <dbReference type="ARBA" id="ARBA00010867"/>
    </source>
</evidence>
<evidence type="ECO:0000313" key="14">
    <source>
        <dbReference type="RefSeq" id="XP_033533603.1"/>
    </source>
</evidence>
<dbReference type="OrthoDB" id="436405at2759"/>
<gene>
    <name evidence="12 14" type="ORF">P152DRAFT_458922</name>
</gene>
<dbReference type="GeneID" id="54420145"/>
<evidence type="ECO:0000256" key="3">
    <source>
        <dbReference type="ARBA" id="ARBA00020726"/>
    </source>
</evidence>
<keyword evidence="7 11" id="KW-1133">Transmembrane helix</keyword>
<dbReference type="Gene3D" id="3.10.450.320">
    <property type="entry name" value="Mitochondrial import inner membrane translocase subunit Tim21"/>
    <property type="match status" value="1"/>
</dbReference>
<dbReference type="AlphaFoldDB" id="A0A6G1G1W1"/>
<dbReference type="EMBL" id="ML975159">
    <property type="protein sequence ID" value="KAF1811972.1"/>
    <property type="molecule type" value="Genomic_DNA"/>
</dbReference>
<dbReference type="GO" id="GO:0030150">
    <property type="term" value="P:protein import into mitochondrial matrix"/>
    <property type="evidence" value="ECO:0007669"/>
    <property type="project" value="UniProtKB-UniRule"/>
</dbReference>
<dbReference type="InterPro" id="IPR013261">
    <property type="entry name" value="Tim21"/>
</dbReference>
<dbReference type="PANTHER" id="PTHR13032">
    <property type="entry name" value="MITOCHONDRIAL IMPORT INNER MEMBRANE TRANSLOCASE SUBUNIT TIM21"/>
    <property type="match status" value="1"/>
</dbReference>
<dbReference type="RefSeq" id="XP_033533603.1">
    <property type="nucleotide sequence ID" value="XM_033679575.1"/>
</dbReference>